<evidence type="ECO:0000313" key="7">
    <source>
        <dbReference type="EMBL" id="RKL22982.1"/>
    </source>
</evidence>
<keyword evidence="3" id="KW-0325">Glycoprotein</keyword>
<feature type="transmembrane region" description="Helical" evidence="5">
    <location>
        <begin position="61"/>
        <end position="88"/>
    </location>
</feature>
<feature type="transmembrane region" description="Helical" evidence="5">
    <location>
        <begin position="417"/>
        <end position="439"/>
    </location>
</feature>
<dbReference type="InterPro" id="IPR020846">
    <property type="entry name" value="MFS_dom"/>
</dbReference>
<keyword evidence="5" id="KW-0812">Transmembrane</keyword>
<dbReference type="EMBL" id="MRCY01000004">
    <property type="protein sequence ID" value="RKL22982.1"/>
    <property type="molecule type" value="Genomic_DNA"/>
</dbReference>
<gene>
    <name evidence="7" type="ORF">BFJ68_g1187</name>
</gene>
<evidence type="ECO:0000256" key="2">
    <source>
        <dbReference type="ARBA" id="ARBA00006727"/>
    </source>
</evidence>
<evidence type="ECO:0000256" key="1">
    <source>
        <dbReference type="ARBA" id="ARBA00004141"/>
    </source>
</evidence>
<dbReference type="VEuPathDB" id="FungiDB:HZS61_013628"/>
<comment type="caution">
    <text evidence="7">The sequence shown here is derived from an EMBL/GenBank/DDBJ whole genome shotgun (WGS) entry which is preliminary data.</text>
</comment>
<keyword evidence="5" id="KW-0472">Membrane</keyword>
<proteinExistence type="inferred from homology"/>
<feature type="transmembrane region" description="Helical" evidence="5">
    <location>
        <begin position="132"/>
        <end position="150"/>
    </location>
</feature>
<organism evidence="7 8">
    <name type="scientific">Fusarium oxysporum</name>
    <name type="common">Fusarium vascular wilt</name>
    <dbReference type="NCBI Taxonomy" id="5507"/>
    <lineage>
        <taxon>Eukaryota</taxon>
        <taxon>Fungi</taxon>
        <taxon>Dikarya</taxon>
        <taxon>Ascomycota</taxon>
        <taxon>Pezizomycotina</taxon>
        <taxon>Sordariomycetes</taxon>
        <taxon>Hypocreomycetidae</taxon>
        <taxon>Hypocreales</taxon>
        <taxon>Nectriaceae</taxon>
        <taxon>Fusarium</taxon>
        <taxon>Fusarium oxysporum species complex</taxon>
    </lineage>
</organism>
<feature type="transmembrane region" description="Helical" evidence="5">
    <location>
        <begin position="156"/>
        <end position="176"/>
    </location>
</feature>
<dbReference type="VEuPathDB" id="FungiDB:FOC4_g10000391"/>
<evidence type="ECO:0000256" key="3">
    <source>
        <dbReference type="ARBA" id="ARBA00023180"/>
    </source>
</evidence>
<comment type="similarity">
    <text evidence="2">Belongs to the major facilitator superfamily. Monocarboxylate porter (TC 2.A.1.13) family.</text>
</comment>
<feature type="transmembrane region" description="Helical" evidence="5">
    <location>
        <begin position="100"/>
        <end position="120"/>
    </location>
</feature>
<comment type="subcellular location">
    <subcellularLocation>
        <location evidence="1">Membrane</location>
        <topology evidence="1">Multi-pass membrane protein</topology>
    </subcellularLocation>
</comment>
<dbReference type="GO" id="GO:0016020">
    <property type="term" value="C:membrane"/>
    <property type="evidence" value="ECO:0007669"/>
    <property type="project" value="UniProtKB-SubCell"/>
</dbReference>
<dbReference type="PANTHER" id="PTHR11360:SF315">
    <property type="entry name" value="TRANSPORTER MCH2-RELATED"/>
    <property type="match status" value="1"/>
</dbReference>
<dbReference type="SUPFAM" id="SSF103473">
    <property type="entry name" value="MFS general substrate transporter"/>
    <property type="match status" value="1"/>
</dbReference>
<reference evidence="7 8" key="1">
    <citation type="journal article" date="2018" name="Sci. Rep.">
        <title>Characterisation of pathogen-specific regions and novel effector candidates in Fusarium oxysporum f. sp. cepae.</title>
        <authorList>
            <person name="Armitage A.D."/>
            <person name="Taylor A."/>
            <person name="Sobczyk M.K."/>
            <person name="Baxter L."/>
            <person name="Greenfield B.P."/>
            <person name="Bates H.J."/>
            <person name="Wilson F."/>
            <person name="Jackson A.C."/>
            <person name="Ott S."/>
            <person name="Harrison R.J."/>
            <person name="Clarkson J.P."/>
        </authorList>
    </citation>
    <scope>NUCLEOTIDE SEQUENCE [LARGE SCALE GENOMIC DNA]</scope>
    <source>
        <strain evidence="7 8">Fo_A28</strain>
    </source>
</reference>
<dbReference type="VEuPathDB" id="FungiDB:FOXG_20376"/>
<evidence type="ECO:0000256" key="4">
    <source>
        <dbReference type="SAM" id="MobiDB-lite"/>
    </source>
</evidence>
<dbReference type="InterPro" id="IPR050327">
    <property type="entry name" value="Proton-linked_MCT"/>
</dbReference>
<dbReference type="Gene3D" id="1.20.1250.20">
    <property type="entry name" value="MFS general substrate transporter like domains"/>
    <property type="match status" value="2"/>
</dbReference>
<evidence type="ECO:0000313" key="8">
    <source>
        <dbReference type="Proteomes" id="UP000285860"/>
    </source>
</evidence>
<sequence>MAAGQRSSQAGRQSQLSTISRGHSTARDDAQLGHELMNTRIQDTGSLPAEDRKTEESRYGWVIVVLVFLINAHTWGLIGSYSIFLAYYLHSGVLNDPNPLTLAFAAGLSFSTALLAAPLVTRLSPWIGTRPTVMIGVFIQAGGLIAASFSTKIWHLVLAQGLLFGAGVGLIVNVTVSIVPQWFVARRSFAVALTTAGSGTGGLIYSLSIQRMIDSLGVSWAFRILAFVSFVVNGSATLFLRDRNHALGSVHKGFNTGLFRRTDFCLFLAWGFFSQFGFGITIFSMSDFAQTMGFTSQQGSYASAAFNLSQAVGRPLIGLASDRFGRLNVAGISTLAASISTLLIWTLAGKSFAGTIVYTLFGAFASNMWTTVAPVAAEVVGLQTLPSALSIFWIVLVLPTTFAEPIAVSLKTEGTNAYLEVQLFVGFMYLAAFISMWLLRAYIFQQTTQTSSHREDSRSLNQTGYKERLEILYHRSFTLEKI</sequence>
<name>A0A420S130_FUSOX</name>
<feature type="region of interest" description="Disordered" evidence="4">
    <location>
        <begin position="1"/>
        <end position="25"/>
    </location>
</feature>
<evidence type="ECO:0000259" key="6">
    <source>
        <dbReference type="PROSITE" id="PS50850"/>
    </source>
</evidence>
<dbReference type="VEuPathDB" id="FungiDB:FOMG_07622"/>
<dbReference type="PANTHER" id="PTHR11360">
    <property type="entry name" value="MONOCARBOXYLATE TRANSPORTER"/>
    <property type="match status" value="1"/>
</dbReference>
<dbReference type="VEuPathDB" id="FungiDB:FOZG_10339"/>
<accession>A0A420S130</accession>
<dbReference type="AlphaFoldDB" id="A0A420S130"/>
<dbReference type="InterPro" id="IPR011701">
    <property type="entry name" value="MFS"/>
</dbReference>
<dbReference type="PROSITE" id="PS50850">
    <property type="entry name" value="MFS"/>
    <property type="match status" value="1"/>
</dbReference>
<protein>
    <recommendedName>
        <fullName evidence="6">Major facilitator superfamily (MFS) profile domain-containing protein</fullName>
    </recommendedName>
</protein>
<dbReference type="InterPro" id="IPR036259">
    <property type="entry name" value="MFS_trans_sf"/>
</dbReference>
<dbReference type="VEuPathDB" id="FungiDB:FOIG_15186"/>
<evidence type="ECO:0000256" key="5">
    <source>
        <dbReference type="SAM" id="Phobius"/>
    </source>
</evidence>
<dbReference type="Proteomes" id="UP000285860">
    <property type="component" value="Unassembled WGS sequence"/>
</dbReference>
<dbReference type="Pfam" id="PF07690">
    <property type="entry name" value="MFS_1"/>
    <property type="match status" value="2"/>
</dbReference>
<keyword evidence="5" id="KW-1133">Transmembrane helix</keyword>
<feature type="transmembrane region" description="Helical" evidence="5">
    <location>
        <begin position="188"/>
        <end position="208"/>
    </location>
</feature>
<feature type="compositionally biased region" description="Low complexity" evidence="4">
    <location>
        <begin position="1"/>
        <end position="15"/>
    </location>
</feature>
<dbReference type="GO" id="GO:0022857">
    <property type="term" value="F:transmembrane transporter activity"/>
    <property type="evidence" value="ECO:0007669"/>
    <property type="project" value="InterPro"/>
</dbReference>
<feature type="transmembrane region" description="Helical" evidence="5">
    <location>
        <begin position="264"/>
        <end position="285"/>
    </location>
</feature>
<dbReference type="VEuPathDB" id="FungiDB:FOC1_g10006039"/>
<feature type="transmembrane region" description="Helical" evidence="5">
    <location>
        <begin position="220"/>
        <end position="240"/>
    </location>
</feature>
<feature type="transmembrane region" description="Helical" evidence="5">
    <location>
        <begin position="389"/>
        <end position="410"/>
    </location>
</feature>
<feature type="domain" description="Major facilitator superfamily (MFS) profile" evidence="6">
    <location>
        <begin position="263"/>
        <end position="482"/>
    </location>
</feature>